<dbReference type="AlphaFoldDB" id="A0A4Q8B5U2"/>
<dbReference type="Proteomes" id="UP000294114">
    <property type="component" value="Unassembled WGS sequence"/>
</dbReference>
<keyword evidence="1" id="KW-1133">Transmembrane helix</keyword>
<reference evidence="2 3" key="1">
    <citation type="submission" date="2019-02" db="EMBL/GenBank/DDBJ databases">
        <title>Sequencing the genomes of 1000 actinobacteria strains.</title>
        <authorList>
            <person name="Klenk H.-P."/>
        </authorList>
    </citation>
    <scope>NUCLEOTIDE SEQUENCE [LARGE SCALE GENOMIC DNA]</scope>
    <source>
        <strain evidence="2 3">DSM 45612</strain>
    </source>
</reference>
<evidence type="ECO:0000313" key="2">
    <source>
        <dbReference type="EMBL" id="RZU72972.1"/>
    </source>
</evidence>
<dbReference type="RefSeq" id="WP_130331133.1">
    <property type="nucleotide sequence ID" value="NZ_SHLD01000001.1"/>
</dbReference>
<name>A0A4Q8B5U2_9ACTN</name>
<keyword evidence="3" id="KW-1185">Reference proteome</keyword>
<keyword evidence="1" id="KW-0472">Membrane</keyword>
<feature type="transmembrane region" description="Helical" evidence="1">
    <location>
        <begin position="16"/>
        <end position="35"/>
    </location>
</feature>
<keyword evidence="1" id="KW-0812">Transmembrane</keyword>
<comment type="caution">
    <text evidence="2">The sequence shown here is derived from an EMBL/GenBank/DDBJ whole genome shotgun (WGS) entry which is preliminary data.</text>
</comment>
<evidence type="ECO:0000313" key="3">
    <source>
        <dbReference type="Proteomes" id="UP000294114"/>
    </source>
</evidence>
<evidence type="ECO:0000256" key="1">
    <source>
        <dbReference type="SAM" id="Phobius"/>
    </source>
</evidence>
<protein>
    <recommendedName>
        <fullName evidence="4">AP2/ERF domain-containing protein</fullName>
    </recommendedName>
</protein>
<proteinExistence type="predicted"/>
<evidence type="ECO:0008006" key="4">
    <source>
        <dbReference type="Google" id="ProtNLM"/>
    </source>
</evidence>
<accession>A0A4Q8B5U2</accession>
<gene>
    <name evidence="2" type="ORF">EV384_1363</name>
</gene>
<organism evidence="2 3">
    <name type="scientific">Micromonospora kangleipakensis</name>
    <dbReference type="NCBI Taxonomy" id="1077942"/>
    <lineage>
        <taxon>Bacteria</taxon>
        <taxon>Bacillati</taxon>
        <taxon>Actinomycetota</taxon>
        <taxon>Actinomycetes</taxon>
        <taxon>Micromonosporales</taxon>
        <taxon>Micromonosporaceae</taxon>
        <taxon>Micromonospora</taxon>
    </lineage>
</organism>
<dbReference type="OrthoDB" id="3297285at2"/>
<sequence>MQTVFSTVLPDVPQAAGIWLTLLAVAAIAVAALFVHPGRFRSVLGDRISEAAMPSSFELAEESREQARYAQEIAVAAERAATTAGRRRAEWLAAQEEAEEAWRAYEAAEEDVRRLAAAAALPLPRTPRTPAEYADRERWLHRAALDAQWRQEITVQQLSDILGHRGWDPSRHPVEQELLLRRLVRENLLTRQQAAREREQAAWQAAELAAASARSLRDEAYTATGRAPAAQSLLSTVDVAGATGTRETAPATRAATETTRETAAVARGRAAVPAY</sequence>
<dbReference type="EMBL" id="SHLD01000001">
    <property type="protein sequence ID" value="RZU72972.1"/>
    <property type="molecule type" value="Genomic_DNA"/>
</dbReference>